<name>A0A2X4T1T7_SALER</name>
<dbReference type="EMBL" id="LS483466">
    <property type="protein sequence ID" value="SQI21043.1"/>
    <property type="molecule type" value="Genomic_DNA"/>
</dbReference>
<evidence type="ECO:0000313" key="1">
    <source>
        <dbReference type="EMBL" id="SQI21043.1"/>
    </source>
</evidence>
<accession>A0A2X4T1T7</accession>
<evidence type="ECO:0000313" key="2">
    <source>
        <dbReference type="Proteomes" id="UP000248731"/>
    </source>
</evidence>
<organism evidence="1 2">
    <name type="scientific">Salmonella enterica subsp. arizonae</name>
    <dbReference type="NCBI Taxonomy" id="59203"/>
    <lineage>
        <taxon>Bacteria</taxon>
        <taxon>Pseudomonadati</taxon>
        <taxon>Pseudomonadota</taxon>
        <taxon>Gammaproteobacteria</taxon>
        <taxon>Enterobacterales</taxon>
        <taxon>Enterobacteriaceae</taxon>
        <taxon>Salmonella</taxon>
    </lineage>
</organism>
<reference evidence="1 2" key="1">
    <citation type="submission" date="2018-06" db="EMBL/GenBank/DDBJ databases">
        <authorList>
            <consortium name="Pathogen Informatics"/>
            <person name="Doyle S."/>
        </authorList>
    </citation>
    <scope>NUCLEOTIDE SEQUENCE [LARGE SCALE GENOMIC DNA]</scope>
    <source>
        <strain evidence="1 2">NCTC7307</strain>
    </source>
</reference>
<protein>
    <submittedName>
        <fullName evidence="1">Uncharacterized protein</fullName>
    </submittedName>
</protein>
<keyword evidence="2" id="KW-1185">Reference proteome</keyword>
<sequence>MMKLYRATYSLLTRDGRVMVDEQWVFFEAGTYSDALEKIPGLLMAMWDCCKSQLEVWNLTPDNQLVDLSMDMEVDSPRDWRFFEVGYSSGSAVYLDVERDGWPLFLVSPSWLARLNKALIECRSTGGQHE</sequence>
<gene>
    <name evidence="1" type="ORF">NCTC7307_00895</name>
</gene>
<dbReference type="Proteomes" id="UP000248731">
    <property type="component" value="Chromosome 1"/>
</dbReference>
<proteinExistence type="predicted"/>
<dbReference type="AlphaFoldDB" id="A0A2X4T1T7"/>